<dbReference type="InterPro" id="IPR052996">
    <property type="entry name" value="Carb_Metab_Mutarotase"/>
</dbReference>
<name>A0A2U3MZ31_9GAMM</name>
<dbReference type="InterPro" id="IPR008000">
    <property type="entry name" value="Rham/fucose_mutarotase"/>
</dbReference>
<dbReference type="Pfam" id="PF05336">
    <property type="entry name" value="rhaM"/>
    <property type="match status" value="1"/>
</dbReference>
<protein>
    <submittedName>
        <fullName evidence="1">L-fucose mutarotase</fullName>
        <ecNumber evidence="1">5.1.3.-</ecNumber>
    </submittedName>
</protein>
<keyword evidence="2" id="KW-1185">Reference proteome</keyword>
<dbReference type="PANTHER" id="PTHR43239">
    <property type="entry name" value="UPF0734 PROTEIN DDB_G0273871/DDB_G0273177"/>
    <property type="match status" value="1"/>
</dbReference>
<dbReference type="InterPro" id="IPR011008">
    <property type="entry name" value="Dimeric_a/b-barrel"/>
</dbReference>
<dbReference type="EMBL" id="OOGT01000074">
    <property type="protein sequence ID" value="SPL70680.1"/>
    <property type="molecule type" value="Genomic_DNA"/>
</dbReference>
<sequence length="113" mass="13814">MKRYCLALDLINDAEKIMKYQQVHQRIWPEIAENIRQRGVLEMQIWQIENRLFMVMDTQDDYDPLKAEQIALDEPKNLEWEQLMWQFQQPLSSAKQGEKWIEMQKIFDLKQQD</sequence>
<reference evidence="2" key="1">
    <citation type="submission" date="2018-03" db="EMBL/GenBank/DDBJ databases">
        <authorList>
            <person name="Blom J."/>
        </authorList>
    </citation>
    <scope>NUCLEOTIDE SEQUENCE [LARGE SCALE GENOMIC DNA]</scope>
    <source>
        <strain evidence="2">KPC-SM-21</strain>
    </source>
</reference>
<dbReference type="Gene3D" id="3.30.70.100">
    <property type="match status" value="1"/>
</dbReference>
<proteinExistence type="predicted"/>
<dbReference type="Proteomes" id="UP000245974">
    <property type="component" value="Unassembled WGS sequence"/>
</dbReference>
<dbReference type="OrthoDB" id="7272712at2"/>
<dbReference type="SUPFAM" id="SSF54909">
    <property type="entry name" value="Dimeric alpha+beta barrel"/>
    <property type="match status" value="1"/>
</dbReference>
<dbReference type="EC" id="5.1.3.-" evidence="1"/>
<evidence type="ECO:0000313" key="1">
    <source>
        <dbReference type="EMBL" id="SPL70680.1"/>
    </source>
</evidence>
<evidence type="ECO:0000313" key="2">
    <source>
        <dbReference type="Proteomes" id="UP000245974"/>
    </source>
</evidence>
<dbReference type="InParanoid" id="A0A2U3MZ31"/>
<dbReference type="AlphaFoldDB" id="A0A2U3MZ31"/>
<keyword evidence="1" id="KW-0413">Isomerase</keyword>
<dbReference type="GO" id="GO:0016857">
    <property type="term" value="F:racemase and epimerase activity, acting on carbohydrates and derivatives"/>
    <property type="evidence" value="ECO:0007669"/>
    <property type="project" value="InterPro"/>
</dbReference>
<organism evidence="1 2">
    <name type="scientific">Acinetobacter stercoris</name>
    <dbReference type="NCBI Taxonomy" id="2126983"/>
    <lineage>
        <taxon>Bacteria</taxon>
        <taxon>Pseudomonadati</taxon>
        <taxon>Pseudomonadota</taxon>
        <taxon>Gammaproteobacteria</taxon>
        <taxon>Moraxellales</taxon>
        <taxon>Moraxellaceae</taxon>
        <taxon>Acinetobacter</taxon>
    </lineage>
</organism>
<accession>A0A2U3MZ31</accession>
<dbReference type="RefSeq" id="WP_121974138.1">
    <property type="nucleotide sequence ID" value="NZ_OOGT01000074.1"/>
</dbReference>
<dbReference type="PANTHER" id="PTHR43239:SF1">
    <property type="entry name" value="UPF0734 PROTEIN DDB_G0273871_DDB_G0273177"/>
    <property type="match status" value="1"/>
</dbReference>
<gene>
    <name evidence="1" type="ORF">KPC_1858</name>
</gene>